<reference evidence="2 3" key="1">
    <citation type="submission" date="2016-10" db="EMBL/GenBank/DDBJ databases">
        <title>Draft genome sequence of Methylobacterium extorquens CP3, a seed endophyte of Crotalaria pumila with plant growth-promoting and metal tolerance properties.</title>
        <authorList>
            <person name="Sanchez-Lopez A.S."/>
            <person name="Van Hamme J.D."/>
            <person name="Thijs S."/>
            <person name="Mcammond B.M."/>
            <person name="Stevens V."/>
            <person name="Gonzalez-Chavez M.D.C."/>
            <person name="Vangronsveld J."/>
        </authorList>
    </citation>
    <scope>NUCLEOTIDE SEQUENCE [LARGE SCALE GENOMIC DNA]</scope>
    <source>
        <strain evidence="2 3">CP3</strain>
    </source>
</reference>
<protein>
    <submittedName>
        <fullName evidence="2">Uncharacterized protein</fullName>
    </submittedName>
</protein>
<gene>
    <name evidence="2" type="ORF">BK022_27025</name>
</gene>
<sequence>MPAPTFFAPAAAVPDGTNSQASRRSRSRAAAGRLEGARHGFERSLITLRRAALDAIDSGDLASLTLRVCGDRRRHVGGEGAA</sequence>
<organism evidence="2 3">
    <name type="scientific">Methylorubrum extorquens</name>
    <name type="common">Methylobacterium dichloromethanicum</name>
    <name type="synonym">Methylobacterium extorquens</name>
    <dbReference type="NCBI Taxonomy" id="408"/>
    <lineage>
        <taxon>Bacteria</taxon>
        <taxon>Pseudomonadati</taxon>
        <taxon>Pseudomonadota</taxon>
        <taxon>Alphaproteobacteria</taxon>
        <taxon>Hyphomicrobiales</taxon>
        <taxon>Methylobacteriaceae</taxon>
        <taxon>Methylorubrum</taxon>
    </lineage>
</organism>
<feature type="compositionally biased region" description="Low complexity" evidence="1">
    <location>
        <begin position="1"/>
        <end position="22"/>
    </location>
</feature>
<accession>A0A1S1NRB1</accession>
<dbReference type="EMBL" id="MNAO01000643">
    <property type="protein sequence ID" value="OHV06975.1"/>
    <property type="molecule type" value="Genomic_DNA"/>
</dbReference>
<evidence type="ECO:0000313" key="2">
    <source>
        <dbReference type="EMBL" id="OHV06975.1"/>
    </source>
</evidence>
<dbReference type="AlphaFoldDB" id="A0A1S1NRB1"/>
<evidence type="ECO:0000313" key="3">
    <source>
        <dbReference type="Proteomes" id="UP000180215"/>
    </source>
</evidence>
<proteinExistence type="predicted"/>
<evidence type="ECO:0000256" key="1">
    <source>
        <dbReference type="SAM" id="MobiDB-lite"/>
    </source>
</evidence>
<name>A0A1S1NRB1_METEX</name>
<dbReference type="Proteomes" id="UP000180215">
    <property type="component" value="Unassembled WGS sequence"/>
</dbReference>
<feature type="region of interest" description="Disordered" evidence="1">
    <location>
        <begin position="1"/>
        <end position="35"/>
    </location>
</feature>
<comment type="caution">
    <text evidence="2">The sequence shown here is derived from an EMBL/GenBank/DDBJ whole genome shotgun (WGS) entry which is preliminary data.</text>
</comment>